<evidence type="ECO:0000313" key="2">
    <source>
        <dbReference type="Proteomes" id="UP000193006"/>
    </source>
</evidence>
<proteinExistence type="predicted"/>
<dbReference type="AlphaFoldDB" id="A0A1X9MDC3"/>
<dbReference type="KEGG" id="bkw:BkAM31D_12310"/>
<dbReference type="RefSeq" id="WP_066149149.1">
    <property type="nucleotide sequence ID" value="NZ_CP020814.1"/>
</dbReference>
<sequence length="88" mass="10054">MSLINGRIVAGEFDKEVNEFLVHKVKNLSTSSALTKKQALKLYNYLKSHENDPGGQVITLYDQMLLSLSREELNSLICDLEEIQDLYH</sequence>
<keyword evidence="2" id="KW-1185">Reference proteome</keyword>
<name>A0A1X9MDC3_9BACI</name>
<accession>A0A1X9MDC3</accession>
<gene>
    <name evidence="1" type="ORF">BkAM31D_12310</name>
</gene>
<reference evidence="1 2" key="1">
    <citation type="submission" date="2017-04" db="EMBL/GenBank/DDBJ databases">
        <title>Bacillus krulwichiae AM31D Genome sequencing and assembly.</title>
        <authorList>
            <person name="Krulwich T.A."/>
            <person name="Anastor L."/>
            <person name="Ehrlich R."/>
            <person name="Ehrlich G.D."/>
            <person name="Janto B."/>
        </authorList>
    </citation>
    <scope>NUCLEOTIDE SEQUENCE [LARGE SCALE GENOMIC DNA]</scope>
    <source>
        <strain evidence="1 2">AM31D</strain>
    </source>
</reference>
<protein>
    <submittedName>
        <fullName evidence="1">Uncharacterized protein</fullName>
    </submittedName>
</protein>
<dbReference type="STRING" id="199441.BkAM31D_12310"/>
<organism evidence="1 2">
    <name type="scientific">Halalkalibacter krulwichiae</name>
    <dbReference type="NCBI Taxonomy" id="199441"/>
    <lineage>
        <taxon>Bacteria</taxon>
        <taxon>Bacillati</taxon>
        <taxon>Bacillota</taxon>
        <taxon>Bacilli</taxon>
        <taxon>Bacillales</taxon>
        <taxon>Bacillaceae</taxon>
        <taxon>Halalkalibacter</taxon>
    </lineage>
</organism>
<dbReference type="Proteomes" id="UP000193006">
    <property type="component" value="Chromosome"/>
</dbReference>
<evidence type="ECO:0000313" key="1">
    <source>
        <dbReference type="EMBL" id="ARK30550.1"/>
    </source>
</evidence>
<dbReference type="EMBL" id="CP020814">
    <property type="protein sequence ID" value="ARK30550.1"/>
    <property type="molecule type" value="Genomic_DNA"/>
</dbReference>